<dbReference type="InterPro" id="IPR000014">
    <property type="entry name" value="PAS"/>
</dbReference>
<evidence type="ECO:0000313" key="4">
    <source>
        <dbReference type="EMBL" id="VFU15051.1"/>
    </source>
</evidence>
<sequence>MDRTKEKKPRSERPGPDTGICRLFFEASRDAFFCWDVTGRITHANPAAADLIGTKARDIPGKDIADLFANPQDAEQALSALQQDGGEGLRKTCPLRRGKDRVDCEISFHVLRNNSGRITGYGAVVRDISAQRLGDEELAKKTAELSKRVRELGIMYEISAVIDRRGRPFPEIVQGVLDLVPRIVAYPEIACARITIDDEEYHSAGFHPTPWHIKSDIMARCGVAGSLEVFYREERPAAFEGPFTREEKGLIDNIASRLGRVVARKRSEEMLVESEERYRSLFEDSRDAIYTVSRDGVILDANGAAMELFGYGDAEMIGMNVQQLYADPGVRAYFQSEIEEKGAVRNFEVRLKKKDGTVMDCLYTSSVRRTPGGGGVIGYHCIIRDITESKRAENEKQRLIDELKDALDKIKTLKGLIPICASCKKIRDDKGYWNRLEEYLEAQTEAVFSHGLCPECQKRFEEE</sequence>
<dbReference type="SMART" id="SM00086">
    <property type="entry name" value="PAC"/>
    <property type="match status" value="2"/>
</dbReference>
<protein>
    <submittedName>
        <fullName evidence="4">Diguanylate cyclase YegE (Modular protein)</fullName>
        <ecNumber evidence="4">2.7.7.65</ecNumber>
    </submittedName>
</protein>
<dbReference type="AlphaFoldDB" id="A0A485M142"/>
<organism evidence="4">
    <name type="scientific">anaerobic digester metagenome</name>
    <dbReference type="NCBI Taxonomy" id="1263854"/>
    <lineage>
        <taxon>unclassified sequences</taxon>
        <taxon>metagenomes</taxon>
        <taxon>ecological metagenomes</taxon>
    </lineage>
</organism>
<feature type="domain" description="PAS" evidence="2">
    <location>
        <begin position="25"/>
        <end position="83"/>
    </location>
</feature>
<dbReference type="SMART" id="SM00091">
    <property type="entry name" value="PAS"/>
    <property type="match status" value="2"/>
</dbReference>
<name>A0A485M142_9ZZZZ</name>
<dbReference type="PROSITE" id="PS50113">
    <property type="entry name" value="PAC"/>
    <property type="match status" value="1"/>
</dbReference>
<accession>A0A485M142</accession>
<keyword evidence="4" id="KW-0808">Transferase</keyword>
<dbReference type="Pfam" id="PF00989">
    <property type="entry name" value="PAS"/>
    <property type="match status" value="2"/>
</dbReference>
<dbReference type="InterPro" id="IPR013767">
    <property type="entry name" value="PAS_fold"/>
</dbReference>
<reference evidence="4" key="1">
    <citation type="submission" date="2019-03" db="EMBL/GenBank/DDBJ databases">
        <authorList>
            <person name="Hao L."/>
        </authorList>
    </citation>
    <scope>NUCLEOTIDE SEQUENCE</scope>
</reference>
<dbReference type="GO" id="GO:0006355">
    <property type="term" value="P:regulation of DNA-templated transcription"/>
    <property type="evidence" value="ECO:0007669"/>
    <property type="project" value="InterPro"/>
</dbReference>
<dbReference type="InterPro" id="IPR035965">
    <property type="entry name" value="PAS-like_dom_sf"/>
</dbReference>
<dbReference type="GO" id="GO:0052621">
    <property type="term" value="F:diguanylate cyclase activity"/>
    <property type="evidence" value="ECO:0007669"/>
    <property type="project" value="UniProtKB-EC"/>
</dbReference>
<evidence type="ECO:0000256" key="1">
    <source>
        <dbReference type="SAM" id="Coils"/>
    </source>
</evidence>
<feature type="coiled-coil region" evidence="1">
    <location>
        <begin position="386"/>
        <end position="416"/>
    </location>
</feature>
<dbReference type="EMBL" id="CAADRM010000101">
    <property type="protein sequence ID" value="VFU15051.1"/>
    <property type="molecule type" value="Genomic_DNA"/>
</dbReference>
<dbReference type="PANTHER" id="PTHR44757:SF2">
    <property type="entry name" value="BIOFILM ARCHITECTURE MAINTENANCE PROTEIN MBAA"/>
    <property type="match status" value="1"/>
</dbReference>
<dbReference type="NCBIfam" id="TIGR00229">
    <property type="entry name" value="sensory_box"/>
    <property type="match status" value="2"/>
</dbReference>
<evidence type="ECO:0000259" key="2">
    <source>
        <dbReference type="PROSITE" id="PS50112"/>
    </source>
</evidence>
<dbReference type="PANTHER" id="PTHR44757">
    <property type="entry name" value="DIGUANYLATE CYCLASE DGCP"/>
    <property type="match status" value="1"/>
</dbReference>
<dbReference type="InterPro" id="IPR052155">
    <property type="entry name" value="Biofilm_reg_signaling"/>
</dbReference>
<dbReference type="CDD" id="cd00130">
    <property type="entry name" value="PAS"/>
    <property type="match status" value="2"/>
</dbReference>
<feature type="domain" description="PAS" evidence="2">
    <location>
        <begin position="274"/>
        <end position="340"/>
    </location>
</feature>
<dbReference type="SUPFAM" id="SSF55785">
    <property type="entry name" value="PYP-like sensor domain (PAS domain)"/>
    <property type="match status" value="2"/>
</dbReference>
<dbReference type="InterPro" id="IPR001610">
    <property type="entry name" value="PAC"/>
</dbReference>
<keyword evidence="1" id="KW-0175">Coiled coil</keyword>
<dbReference type="Gene3D" id="3.30.450.20">
    <property type="entry name" value="PAS domain"/>
    <property type="match status" value="2"/>
</dbReference>
<dbReference type="PROSITE" id="PS50112">
    <property type="entry name" value="PAS"/>
    <property type="match status" value="2"/>
</dbReference>
<evidence type="ECO:0000259" key="3">
    <source>
        <dbReference type="PROSITE" id="PS50113"/>
    </source>
</evidence>
<dbReference type="InterPro" id="IPR000700">
    <property type="entry name" value="PAS-assoc_C"/>
</dbReference>
<dbReference type="EC" id="2.7.7.65" evidence="4"/>
<proteinExistence type="predicted"/>
<feature type="domain" description="PAC" evidence="3">
    <location>
        <begin position="345"/>
        <end position="398"/>
    </location>
</feature>
<keyword evidence="4" id="KW-0548">Nucleotidyltransferase</keyword>
<gene>
    <name evidence="4" type="ORF">SCFA_380003</name>
</gene>